<sequence>MASTIQNPDIRNILTPLLPALPAAALSTQPAPAILPLLSPILRQRVQLLSSASAEPWLRLLSYDKGKEPRLAEVARSDRLEPHPVSGEVEVDWDYDVQTQYKRIDEETFQALLVLEDFDLFFRLVYCINDEAGGGDGWRVGEISVPDKSSPFSSFAGYPSIDEAEKSFREAKAGSKPPTTHTADLSSQAAKQEEVQQQEDDDDDDDYWARYDATPGRSPAPDLMQQQSRAATHQEEGDDAYYAQYDSVQPAMDNHDPDEAQAAQDAMGTTAPPPLGLNYPGGSHNAAANGTGGDGESVNETNGAWTLAPSPSARSHEDEERTAAMAHPRPSSSASSNGSDTVLKLEAQAGKQEQSQFGIKQHVSRSVRSLFLLSRAAGIDREEFDTMVRAELDVLGMIEDDI</sequence>
<name>A0A194VRK4_CYTMA</name>
<dbReference type="Proteomes" id="UP000078559">
    <property type="component" value="Chromosome 2"/>
</dbReference>
<keyword evidence="3" id="KW-1185">Reference proteome</keyword>
<accession>A0A194VRK4</accession>
<feature type="region of interest" description="Disordered" evidence="1">
    <location>
        <begin position="249"/>
        <end position="340"/>
    </location>
</feature>
<dbReference type="AlphaFoldDB" id="A0A194VRK4"/>
<dbReference type="SMR" id="A0A194VRK4"/>
<dbReference type="OrthoDB" id="5578001at2759"/>
<organism evidence="2 3">
    <name type="scientific">Cytospora mali</name>
    <name type="common">Apple Valsa canker fungus</name>
    <name type="synonym">Valsa mali</name>
    <dbReference type="NCBI Taxonomy" id="578113"/>
    <lineage>
        <taxon>Eukaryota</taxon>
        <taxon>Fungi</taxon>
        <taxon>Dikarya</taxon>
        <taxon>Ascomycota</taxon>
        <taxon>Pezizomycotina</taxon>
        <taxon>Sordariomycetes</taxon>
        <taxon>Sordariomycetidae</taxon>
        <taxon>Diaporthales</taxon>
        <taxon>Cytosporaceae</taxon>
        <taxon>Cytospora</taxon>
    </lineage>
</organism>
<evidence type="ECO:0000313" key="3">
    <source>
        <dbReference type="Proteomes" id="UP000078559"/>
    </source>
</evidence>
<feature type="compositionally biased region" description="Polar residues" evidence="1">
    <location>
        <begin position="177"/>
        <end position="190"/>
    </location>
</feature>
<protein>
    <submittedName>
        <fullName evidence="2">Uncharacterized protein</fullName>
    </submittedName>
</protein>
<proteinExistence type="predicted"/>
<reference evidence="2" key="1">
    <citation type="submission" date="2014-12" db="EMBL/GenBank/DDBJ databases">
        <title>Genome Sequence of Valsa Canker Pathogens Uncovers a Specific Adaption of Colonization on Woody Bark.</title>
        <authorList>
            <person name="Yin Z."/>
            <person name="Liu H."/>
            <person name="Gao X."/>
            <person name="Li Z."/>
            <person name="Song N."/>
            <person name="Ke X."/>
            <person name="Dai Q."/>
            <person name="Wu Y."/>
            <person name="Sun Y."/>
            <person name="Xu J.-R."/>
            <person name="Kang Z.K."/>
            <person name="Wang L."/>
            <person name="Huang L."/>
        </authorList>
    </citation>
    <scope>NUCLEOTIDE SEQUENCE [LARGE SCALE GENOMIC DNA]</scope>
    <source>
        <strain evidence="2">03-8</strain>
    </source>
</reference>
<feature type="compositionally biased region" description="Acidic residues" evidence="1">
    <location>
        <begin position="196"/>
        <end position="206"/>
    </location>
</feature>
<feature type="region of interest" description="Disordered" evidence="1">
    <location>
        <begin position="167"/>
        <end position="237"/>
    </location>
</feature>
<evidence type="ECO:0000313" key="2">
    <source>
        <dbReference type="EMBL" id="KUI66824.1"/>
    </source>
</evidence>
<gene>
    <name evidence="2" type="ORF">VM1G_01925</name>
</gene>
<dbReference type="EMBL" id="CM003099">
    <property type="protein sequence ID" value="KUI66824.1"/>
    <property type="molecule type" value="Genomic_DNA"/>
</dbReference>
<evidence type="ECO:0000256" key="1">
    <source>
        <dbReference type="SAM" id="MobiDB-lite"/>
    </source>
</evidence>